<gene>
    <name evidence="8" type="ORF">C8R21_12225</name>
</gene>
<dbReference type="GO" id="GO:0015074">
    <property type="term" value="P:DNA integration"/>
    <property type="evidence" value="ECO:0007669"/>
    <property type="project" value="UniProtKB-KW"/>
</dbReference>
<proteinExistence type="inferred from homology"/>
<dbReference type="PANTHER" id="PTHR30629:SF2">
    <property type="entry name" value="PROPHAGE INTEGRASE INTS-RELATED"/>
    <property type="match status" value="1"/>
</dbReference>
<dbReference type="InterPro" id="IPR011010">
    <property type="entry name" value="DNA_brk_join_enz"/>
</dbReference>
<dbReference type="InterPro" id="IPR053876">
    <property type="entry name" value="Phage_int_M"/>
</dbReference>
<dbReference type="RefSeq" id="WP_107762809.1">
    <property type="nucleotide sequence ID" value="NZ_QAOK01000022.1"/>
</dbReference>
<dbReference type="InterPro" id="IPR002104">
    <property type="entry name" value="Integrase_catalytic"/>
</dbReference>
<dbReference type="InterPro" id="IPR038488">
    <property type="entry name" value="Integrase_DNA-bd_sf"/>
</dbReference>
<evidence type="ECO:0000313" key="8">
    <source>
        <dbReference type="EMBL" id="PTQ79821.1"/>
    </source>
</evidence>
<dbReference type="AlphaFoldDB" id="A0A2T5I7L6"/>
<evidence type="ECO:0000259" key="6">
    <source>
        <dbReference type="PROSITE" id="PS51898"/>
    </source>
</evidence>
<evidence type="ECO:0000259" key="7">
    <source>
        <dbReference type="PROSITE" id="PS51900"/>
    </source>
</evidence>
<dbReference type="PROSITE" id="PS51900">
    <property type="entry name" value="CB"/>
    <property type="match status" value="1"/>
</dbReference>
<feature type="domain" description="Core-binding (CB)" evidence="7">
    <location>
        <begin position="114"/>
        <end position="195"/>
    </location>
</feature>
<evidence type="ECO:0000256" key="3">
    <source>
        <dbReference type="ARBA" id="ARBA00023125"/>
    </source>
</evidence>
<evidence type="ECO:0000256" key="1">
    <source>
        <dbReference type="ARBA" id="ARBA00008857"/>
    </source>
</evidence>
<sequence>MPLTDTAIRNAKPGAKPVKLFDERGLFLIVTPSGGKWWRFRYKFDGKEKLLSLGVYPDVPLASRVIKDEETGKTRKIKGARELRDEARELLAQGIDPGENRKAQKATKQNRAASSFEVVAREWYSKYASSWSEAHGERIIRRFERDVFPWIGGRPIADIAPSELLSVVRRVESRGALETAHRALANCGQVFRYAVATGRAERDPSGDLRGALPPVKGEHFAAVTEPKQVGQLLRTLDGYEGTFVVACALRLAPLVFVRPGELRKAEWKDINLDAGEWRYTVTKTGTPHIVPLSTQAVSILRELHALTGTGRFVFPGARSTIRPMSDNAILAALRRMGIPKDEMSGHGFRAMARTILDEVLGVRPDLIEHQLAHAVRDPNGRAYNRTAHLPERRKMMQQWADYLDKLKAGAEVIGLKGNVAYL</sequence>
<dbReference type="GO" id="GO:0003677">
    <property type="term" value="F:DNA binding"/>
    <property type="evidence" value="ECO:0007669"/>
    <property type="project" value="UniProtKB-UniRule"/>
</dbReference>
<dbReference type="InterPro" id="IPR025166">
    <property type="entry name" value="Integrase_DNA_bind_dom"/>
</dbReference>
<dbReference type="EMBL" id="QAOK01000022">
    <property type="protein sequence ID" value="PTQ79821.1"/>
    <property type="molecule type" value="Genomic_DNA"/>
</dbReference>
<dbReference type="InterPro" id="IPR013762">
    <property type="entry name" value="Integrase-like_cat_sf"/>
</dbReference>
<dbReference type="GO" id="GO:0006310">
    <property type="term" value="P:DNA recombination"/>
    <property type="evidence" value="ECO:0007669"/>
    <property type="project" value="UniProtKB-KW"/>
</dbReference>
<organism evidence="8 9">
    <name type="scientific">Nitrosospira multiformis</name>
    <dbReference type="NCBI Taxonomy" id="1231"/>
    <lineage>
        <taxon>Bacteria</taxon>
        <taxon>Pseudomonadati</taxon>
        <taxon>Pseudomonadota</taxon>
        <taxon>Betaproteobacteria</taxon>
        <taxon>Nitrosomonadales</taxon>
        <taxon>Nitrosomonadaceae</taxon>
        <taxon>Nitrosospira</taxon>
    </lineage>
</organism>
<dbReference type="Proteomes" id="UP000244152">
    <property type="component" value="Unassembled WGS sequence"/>
</dbReference>
<dbReference type="PANTHER" id="PTHR30629">
    <property type="entry name" value="PROPHAGE INTEGRASE"/>
    <property type="match status" value="1"/>
</dbReference>
<dbReference type="SUPFAM" id="SSF56349">
    <property type="entry name" value="DNA breaking-rejoining enzymes"/>
    <property type="match status" value="1"/>
</dbReference>
<dbReference type="CDD" id="cd00801">
    <property type="entry name" value="INT_P4_C"/>
    <property type="match status" value="1"/>
</dbReference>
<name>A0A2T5I7L6_9PROT</name>
<reference evidence="8 9" key="1">
    <citation type="submission" date="2018-04" db="EMBL/GenBank/DDBJ databases">
        <title>Active sludge and wastewater microbial communities from Klosterneuburg, Austria.</title>
        <authorList>
            <person name="Wagner M."/>
        </authorList>
    </citation>
    <scope>NUCLEOTIDE SEQUENCE [LARGE SCALE GENOMIC DNA]</scope>
    <source>
        <strain evidence="8 9">Nl12</strain>
    </source>
</reference>
<dbReference type="PROSITE" id="PS51898">
    <property type="entry name" value="TYR_RECOMBINASE"/>
    <property type="match status" value="1"/>
</dbReference>
<evidence type="ECO:0000256" key="2">
    <source>
        <dbReference type="ARBA" id="ARBA00022908"/>
    </source>
</evidence>
<dbReference type="Gene3D" id="3.30.160.390">
    <property type="entry name" value="Integrase, DNA-binding domain"/>
    <property type="match status" value="1"/>
</dbReference>
<keyword evidence="3 5" id="KW-0238">DNA-binding</keyword>
<dbReference type="InterPro" id="IPR050808">
    <property type="entry name" value="Phage_Integrase"/>
</dbReference>
<dbReference type="InterPro" id="IPR044068">
    <property type="entry name" value="CB"/>
</dbReference>
<comment type="caution">
    <text evidence="8">The sequence shown here is derived from an EMBL/GenBank/DDBJ whole genome shotgun (WGS) entry which is preliminary data.</text>
</comment>
<dbReference type="InterPro" id="IPR010998">
    <property type="entry name" value="Integrase_recombinase_N"/>
</dbReference>
<dbReference type="Pfam" id="PF13356">
    <property type="entry name" value="Arm-DNA-bind_3"/>
    <property type="match status" value="1"/>
</dbReference>
<evidence type="ECO:0000256" key="5">
    <source>
        <dbReference type="PROSITE-ProRule" id="PRU01248"/>
    </source>
</evidence>
<dbReference type="Pfam" id="PF22022">
    <property type="entry name" value="Phage_int_M"/>
    <property type="match status" value="1"/>
</dbReference>
<comment type="similarity">
    <text evidence="1">Belongs to the 'phage' integrase family.</text>
</comment>
<evidence type="ECO:0000256" key="4">
    <source>
        <dbReference type="ARBA" id="ARBA00023172"/>
    </source>
</evidence>
<keyword evidence="2" id="KW-0229">DNA integration</keyword>
<evidence type="ECO:0000313" key="9">
    <source>
        <dbReference type="Proteomes" id="UP000244152"/>
    </source>
</evidence>
<dbReference type="Pfam" id="PF00589">
    <property type="entry name" value="Phage_integrase"/>
    <property type="match status" value="1"/>
</dbReference>
<protein>
    <submittedName>
        <fullName evidence="8">Integrase</fullName>
    </submittedName>
</protein>
<feature type="domain" description="Tyr recombinase" evidence="6">
    <location>
        <begin position="218"/>
        <end position="401"/>
    </location>
</feature>
<accession>A0A2T5I7L6</accession>
<keyword evidence="4" id="KW-0233">DNA recombination</keyword>
<dbReference type="Gene3D" id="1.10.443.10">
    <property type="entry name" value="Intergrase catalytic core"/>
    <property type="match status" value="1"/>
</dbReference>
<dbReference type="Gene3D" id="1.10.150.130">
    <property type="match status" value="1"/>
</dbReference>